<reference evidence="7 8" key="1">
    <citation type="journal article" date="2019" name="Int. J. Syst. Evol. Microbiol.">
        <title>The Global Catalogue of Microorganisms (GCM) 10K type strain sequencing project: providing services to taxonomists for standard genome sequencing and annotation.</title>
        <authorList>
            <consortium name="The Broad Institute Genomics Platform"/>
            <consortium name="The Broad Institute Genome Sequencing Center for Infectious Disease"/>
            <person name="Wu L."/>
            <person name="Ma J."/>
        </authorList>
    </citation>
    <scope>NUCLEOTIDE SEQUENCE [LARGE SCALE GENOMIC DNA]</scope>
    <source>
        <strain evidence="7 8">JCM 16327</strain>
    </source>
</reference>
<name>A0AAV3T2K6_9EURY</name>
<accession>A0AAV3T2K6</accession>
<dbReference type="CDD" id="cd06581">
    <property type="entry name" value="TM_PBP1_LivM_like"/>
    <property type="match status" value="1"/>
</dbReference>
<proteinExistence type="predicted"/>
<keyword evidence="2" id="KW-1003">Cell membrane</keyword>
<dbReference type="RefSeq" id="WP_227260107.1">
    <property type="nucleotide sequence ID" value="NZ_BAAADU010000002.1"/>
</dbReference>
<evidence type="ECO:0000256" key="5">
    <source>
        <dbReference type="ARBA" id="ARBA00023136"/>
    </source>
</evidence>
<keyword evidence="5 6" id="KW-0472">Membrane</keyword>
<gene>
    <name evidence="7" type="ORF">GCM10009019_19450</name>
</gene>
<keyword evidence="3 6" id="KW-0812">Transmembrane</keyword>
<feature type="transmembrane region" description="Helical" evidence="6">
    <location>
        <begin position="302"/>
        <end position="319"/>
    </location>
</feature>
<organism evidence="7 8">
    <name type="scientific">Salarchaeum japonicum</name>
    <dbReference type="NCBI Taxonomy" id="555573"/>
    <lineage>
        <taxon>Archaea</taxon>
        <taxon>Methanobacteriati</taxon>
        <taxon>Methanobacteriota</taxon>
        <taxon>Stenosarchaea group</taxon>
        <taxon>Halobacteria</taxon>
        <taxon>Halobacteriales</taxon>
        <taxon>Halobacteriaceae</taxon>
    </lineage>
</organism>
<dbReference type="AlphaFoldDB" id="A0AAV3T2K6"/>
<feature type="transmembrane region" description="Helical" evidence="6">
    <location>
        <begin position="12"/>
        <end position="29"/>
    </location>
</feature>
<evidence type="ECO:0000256" key="6">
    <source>
        <dbReference type="SAM" id="Phobius"/>
    </source>
</evidence>
<protein>
    <submittedName>
        <fullName evidence="7">Branched-chain amino acid ABC transporter permease</fullName>
    </submittedName>
</protein>
<feature type="transmembrane region" description="Helical" evidence="6">
    <location>
        <begin position="227"/>
        <end position="247"/>
    </location>
</feature>
<evidence type="ECO:0000256" key="3">
    <source>
        <dbReference type="ARBA" id="ARBA00022692"/>
    </source>
</evidence>
<feature type="transmembrane region" description="Helical" evidence="6">
    <location>
        <begin position="267"/>
        <end position="290"/>
    </location>
</feature>
<keyword evidence="4 6" id="KW-1133">Transmembrane helix</keyword>
<dbReference type="PANTHER" id="PTHR30482">
    <property type="entry name" value="HIGH-AFFINITY BRANCHED-CHAIN AMINO ACID TRANSPORT SYSTEM PERMEASE"/>
    <property type="match status" value="1"/>
</dbReference>
<dbReference type="Pfam" id="PF02653">
    <property type="entry name" value="BPD_transp_2"/>
    <property type="match status" value="1"/>
</dbReference>
<dbReference type="InterPro" id="IPR001851">
    <property type="entry name" value="ABC_transp_permease"/>
</dbReference>
<keyword evidence="8" id="KW-1185">Reference proteome</keyword>
<comment type="caution">
    <text evidence="7">The sequence shown here is derived from an EMBL/GenBank/DDBJ whole genome shotgun (WGS) entry which is preliminary data.</text>
</comment>
<dbReference type="PANTHER" id="PTHR30482:SF17">
    <property type="entry name" value="ABC TRANSPORTER ATP-BINDING PROTEIN"/>
    <property type="match status" value="1"/>
</dbReference>
<dbReference type="InterPro" id="IPR043428">
    <property type="entry name" value="LivM-like"/>
</dbReference>
<dbReference type="EMBL" id="BAAADU010000002">
    <property type="protein sequence ID" value="GAA0655741.1"/>
    <property type="molecule type" value="Genomic_DNA"/>
</dbReference>
<evidence type="ECO:0000313" key="8">
    <source>
        <dbReference type="Proteomes" id="UP001500194"/>
    </source>
</evidence>
<dbReference type="GO" id="GO:0005886">
    <property type="term" value="C:plasma membrane"/>
    <property type="evidence" value="ECO:0007669"/>
    <property type="project" value="UniProtKB-SubCell"/>
</dbReference>
<dbReference type="GO" id="GO:0015658">
    <property type="term" value="F:branched-chain amino acid transmembrane transporter activity"/>
    <property type="evidence" value="ECO:0007669"/>
    <property type="project" value="InterPro"/>
</dbReference>
<comment type="subcellular location">
    <subcellularLocation>
        <location evidence="1">Cell membrane</location>
        <topology evidence="1">Multi-pass membrane protein</topology>
    </subcellularLocation>
</comment>
<feature type="transmembrane region" description="Helical" evidence="6">
    <location>
        <begin position="91"/>
        <end position="113"/>
    </location>
</feature>
<feature type="transmembrane region" description="Helical" evidence="6">
    <location>
        <begin position="125"/>
        <end position="142"/>
    </location>
</feature>
<feature type="transmembrane region" description="Helical" evidence="6">
    <location>
        <begin position="59"/>
        <end position="79"/>
    </location>
</feature>
<evidence type="ECO:0000313" key="7">
    <source>
        <dbReference type="EMBL" id="GAA0655741.1"/>
    </source>
</evidence>
<dbReference type="GeneID" id="68573373"/>
<evidence type="ECO:0000256" key="1">
    <source>
        <dbReference type="ARBA" id="ARBA00004651"/>
    </source>
</evidence>
<evidence type="ECO:0000256" key="4">
    <source>
        <dbReference type="ARBA" id="ARBA00022989"/>
    </source>
</evidence>
<feature type="transmembrane region" description="Helical" evidence="6">
    <location>
        <begin position="176"/>
        <end position="194"/>
    </location>
</feature>
<sequence length="342" mass="36821">MSGETILGLPARRTALVTLAVLVVAPFVLPTFQTYVLSEVLVLALFATGFNLLYGYTGLLSFGHAMFFGGAGYALGIFLRDVAPMLPFGGATPLLAFVIAAVLGVVVATAIAVPVGYLSVRLEEIYFAMLTLSFSMALYTLVNQNYFGVTNGSDGILVLLQTANLFGFQLSLYDRVTYYFVILLVVAPSMYILWRVANSPFGLVSEAIRENSERASGLGIDVRRHQWAAFVLSAVFTGIAGVLVAPLHSSLSPGASLHWTISAEPVIMTVFGGPYSFIGPTVGALFYRYIRWGITQFPLLEAHWQLVFGTLILVIVVFAPRGVSGLLTWVVDRVRGNGGESA</sequence>
<evidence type="ECO:0000256" key="2">
    <source>
        <dbReference type="ARBA" id="ARBA00022475"/>
    </source>
</evidence>
<dbReference type="Proteomes" id="UP001500194">
    <property type="component" value="Unassembled WGS sequence"/>
</dbReference>